<comment type="subcellular location">
    <subcellularLocation>
        <location evidence="1">Cell membrane</location>
        <topology evidence="1">Single-pass membrane protein</topology>
    </subcellularLocation>
    <subcellularLocation>
        <location evidence="7">Cell membrane</location>
        <topology evidence="7">Single-pass type II membrane protein</topology>
    </subcellularLocation>
</comment>
<evidence type="ECO:0000313" key="10">
    <source>
        <dbReference type="Proteomes" id="UP000256829"/>
    </source>
</evidence>
<dbReference type="RefSeq" id="WP_115843158.1">
    <property type="nucleotide sequence ID" value="NZ_CP183976.1"/>
</dbReference>
<gene>
    <name evidence="9" type="ORF">DX912_13660</name>
</gene>
<evidence type="ECO:0000256" key="7">
    <source>
        <dbReference type="RuleBase" id="RU003879"/>
    </source>
</evidence>
<evidence type="ECO:0000256" key="1">
    <source>
        <dbReference type="ARBA" id="ARBA00004162"/>
    </source>
</evidence>
<dbReference type="InterPro" id="IPR003400">
    <property type="entry name" value="ExbD"/>
</dbReference>
<keyword evidence="5 8" id="KW-1133">Transmembrane helix</keyword>
<keyword evidence="7" id="KW-0653">Protein transport</keyword>
<comment type="caution">
    <text evidence="9">The sequence shown here is derived from an EMBL/GenBank/DDBJ whole genome shotgun (WGS) entry which is preliminary data.</text>
</comment>
<comment type="similarity">
    <text evidence="2 7">Belongs to the ExbD/TolR family.</text>
</comment>
<dbReference type="PANTHER" id="PTHR30558">
    <property type="entry name" value="EXBD MEMBRANE COMPONENT OF PMF-DRIVEN MACROMOLECULE IMPORT SYSTEM"/>
    <property type="match status" value="1"/>
</dbReference>
<name>A0A3D8VA49_9GAMM</name>
<dbReference type="GO" id="GO:0022857">
    <property type="term" value="F:transmembrane transporter activity"/>
    <property type="evidence" value="ECO:0007669"/>
    <property type="project" value="InterPro"/>
</dbReference>
<dbReference type="GO" id="GO:0005886">
    <property type="term" value="C:plasma membrane"/>
    <property type="evidence" value="ECO:0007669"/>
    <property type="project" value="UniProtKB-SubCell"/>
</dbReference>
<evidence type="ECO:0000256" key="6">
    <source>
        <dbReference type="ARBA" id="ARBA00023136"/>
    </source>
</evidence>
<feature type="transmembrane region" description="Helical" evidence="8">
    <location>
        <begin position="25"/>
        <end position="47"/>
    </location>
</feature>
<dbReference type="Pfam" id="PF02472">
    <property type="entry name" value="ExbD"/>
    <property type="match status" value="1"/>
</dbReference>
<evidence type="ECO:0000313" key="9">
    <source>
        <dbReference type="EMBL" id="RDY66320.1"/>
    </source>
</evidence>
<keyword evidence="4 7" id="KW-0812">Transmembrane</keyword>
<reference evidence="9 10" key="1">
    <citation type="submission" date="2018-08" db="EMBL/GenBank/DDBJ databases">
        <title>Lysobacter soli KCTC 22011, whole genome shotgun sequence.</title>
        <authorList>
            <person name="Zhang X."/>
            <person name="Feng G."/>
            <person name="Zhu H."/>
        </authorList>
    </citation>
    <scope>NUCLEOTIDE SEQUENCE [LARGE SCALE GENOMIC DNA]</scope>
    <source>
        <strain evidence="9 10">KCTC 22011</strain>
    </source>
</reference>
<evidence type="ECO:0000256" key="4">
    <source>
        <dbReference type="ARBA" id="ARBA00022692"/>
    </source>
</evidence>
<evidence type="ECO:0000256" key="8">
    <source>
        <dbReference type="SAM" id="Phobius"/>
    </source>
</evidence>
<proteinExistence type="inferred from homology"/>
<organism evidence="9 10">
    <name type="scientific">Lysobacter soli</name>
    <dbReference type="NCBI Taxonomy" id="453783"/>
    <lineage>
        <taxon>Bacteria</taxon>
        <taxon>Pseudomonadati</taxon>
        <taxon>Pseudomonadota</taxon>
        <taxon>Gammaproteobacteria</taxon>
        <taxon>Lysobacterales</taxon>
        <taxon>Lysobacteraceae</taxon>
        <taxon>Lysobacter</taxon>
    </lineage>
</organism>
<accession>A0A3D8VA49</accession>
<keyword evidence="10" id="KW-1185">Reference proteome</keyword>
<keyword evidence="3" id="KW-1003">Cell membrane</keyword>
<dbReference type="Proteomes" id="UP000256829">
    <property type="component" value="Unassembled WGS sequence"/>
</dbReference>
<sequence length="139" mass="15369">MAASVFRDSPSSSRSGHTEVAQMNITPLVDVMLVLLVIFMVATPMVASKIDLRLPQNIETTQRKEPPRRVALKVDANGHFQLDGVALDRAALPQALRDLMQADPRTVVQITANADADYQDFAWTLAEAQRNGVRDIAWE</sequence>
<dbReference type="GO" id="GO:0015031">
    <property type="term" value="P:protein transport"/>
    <property type="evidence" value="ECO:0007669"/>
    <property type="project" value="UniProtKB-KW"/>
</dbReference>
<keyword evidence="6 8" id="KW-0472">Membrane</keyword>
<protein>
    <submittedName>
        <fullName evidence="9">Biopolymer transporter ExbD</fullName>
    </submittedName>
</protein>
<evidence type="ECO:0000256" key="2">
    <source>
        <dbReference type="ARBA" id="ARBA00005811"/>
    </source>
</evidence>
<dbReference type="EMBL" id="QTJR01000010">
    <property type="protein sequence ID" value="RDY66320.1"/>
    <property type="molecule type" value="Genomic_DNA"/>
</dbReference>
<dbReference type="PANTHER" id="PTHR30558:SF7">
    <property type="entry name" value="TOL-PAL SYSTEM PROTEIN TOLR"/>
    <property type="match status" value="1"/>
</dbReference>
<evidence type="ECO:0000256" key="3">
    <source>
        <dbReference type="ARBA" id="ARBA00022475"/>
    </source>
</evidence>
<dbReference type="Gene3D" id="3.30.420.270">
    <property type="match status" value="1"/>
</dbReference>
<keyword evidence="7" id="KW-0813">Transport</keyword>
<dbReference type="AlphaFoldDB" id="A0A3D8VA49"/>
<evidence type="ECO:0000256" key="5">
    <source>
        <dbReference type="ARBA" id="ARBA00022989"/>
    </source>
</evidence>